<evidence type="ECO:0000256" key="1">
    <source>
        <dbReference type="SAM" id="MobiDB-lite"/>
    </source>
</evidence>
<protein>
    <submittedName>
        <fullName evidence="2">Uncharacterized protein</fullName>
    </submittedName>
</protein>
<feature type="region of interest" description="Disordered" evidence="1">
    <location>
        <begin position="36"/>
        <end position="113"/>
    </location>
</feature>
<feature type="compositionally biased region" description="Basic and acidic residues" evidence="1">
    <location>
        <begin position="67"/>
        <end position="88"/>
    </location>
</feature>
<evidence type="ECO:0000313" key="2">
    <source>
        <dbReference type="EMBL" id="PSK42046.1"/>
    </source>
</evidence>
<proteinExistence type="predicted"/>
<dbReference type="AlphaFoldDB" id="A0A2P7Z1E9"/>
<reference evidence="2 3" key="1">
    <citation type="submission" date="2017-05" db="EMBL/GenBank/DDBJ databases">
        <title>Draft genome sequence of Elsinoe australis.</title>
        <authorList>
            <person name="Cheng Q."/>
        </authorList>
    </citation>
    <scope>NUCLEOTIDE SEQUENCE [LARGE SCALE GENOMIC DNA]</scope>
    <source>
        <strain evidence="2 3">NL1</strain>
    </source>
</reference>
<evidence type="ECO:0000313" key="3">
    <source>
        <dbReference type="Proteomes" id="UP000243723"/>
    </source>
</evidence>
<name>A0A2P7Z1E9_9PEZI</name>
<comment type="caution">
    <text evidence="2">The sequence shown here is derived from an EMBL/GenBank/DDBJ whole genome shotgun (WGS) entry which is preliminary data.</text>
</comment>
<sequence>MRSKFLTASATKSLIVLFVIIFLVYSSFGGGSKWSSDTGDISGKVARPVRPGKSGEGDGRHISRPGEAAKSDRTGGDEFDSEAAKPETAKGGLVTDEDHDDTERPVAKVPAGTEKVLKDKTRLGPVSYDEYKELDPGHFPGWDDYKDKDYDPNRWHFFDIDASLFTSTVKGEGKSASREPVSVSAEIDEGRACKGPWGERVEESTDIIHGYDFHPKDFPQPFFGSYEAMGLNDSVCYDRISRLGPYGHGDSQDPAKELEPGEAPPAHDWGSVQWGNLQKQCVADNIGRFKVKPNAGIDKKDFLKGDDMLKGVREETGKISRTAVLLRTWEKYQYEWNDIHSIRSLTTELGLAGRGEYDVFILLHVKDLSIDIRGSEEAARKVIEDNIPPEFRDMTVIFNEDDLKKLYPNIGSNDVYQHQFQPLQYFSIHHPEYDYIWNWEMDARYIGHHHTFLQSITSFARSQPRLYLWERSTRYFLPAVHKTWSQFIAFITRAVPLQLTTWGPIPSTRAPLAPILAPGPIIDPENTQWGINEEADFITLLPLFDPQNTLWAPRDRTFNFPQHLTTPRRAFINTHTRLSTRLLHAMHLENKAGRGMVTEMWPSSVALHYGLKVVYAPHPIFSTRHWDAEYADAIFNPGPEVAAGTGPDSVYAVDREHNFGGMSWYYDGGAAGTLYRRWLGWGVRGPEGKETVGNVKTQWGKLEGEKEGGLERLCLPGMLLHPVKDVGFEGRGRWNGKQM</sequence>
<accession>A0A2P7Z1E9</accession>
<gene>
    <name evidence="2" type="ORF">B9Z65_3960</name>
</gene>
<dbReference type="EMBL" id="NHZQ01000335">
    <property type="protein sequence ID" value="PSK42046.1"/>
    <property type="molecule type" value="Genomic_DNA"/>
</dbReference>
<dbReference type="Proteomes" id="UP000243723">
    <property type="component" value="Unassembled WGS sequence"/>
</dbReference>
<dbReference type="Pfam" id="PF11885">
    <property type="entry name" value="DUF3405"/>
    <property type="match status" value="1"/>
</dbReference>
<dbReference type="PANTHER" id="PTHR36205">
    <property type="entry name" value="CHROMOSOME 19, WHOLE GENOME SHOTGUN SEQUENCE"/>
    <property type="match status" value="1"/>
</dbReference>
<dbReference type="OrthoDB" id="3353407at2759"/>
<dbReference type="InterPro" id="IPR021822">
    <property type="entry name" value="DUF3405"/>
</dbReference>
<dbReference type="STRING" id="40998.A0A2P7Z1E9"/>
<organism evidence="2 3">
    <name type="scientific">Elsinoe australis</name>
    <dbReference type="NCBI Taxonomy" id="40998"/>
    <lineage>
        <taxon>Eukaryota</taxon>
        <taxon>Fungi</taxon>
        <taxon>Dikarya</taxon>
        <taxon>Ascomycota</taxon>
        <taxon>Pezizomycotina</taxon>
        <taxon>Dothideomycetes</taxon>
        <taxon>Dothideomycetidae</taxon>
        <taxon>Myriangiales</taxon>
        <taxon>Elsinoaceae</taxon>
        <taxon>Elsinoe</taxon>
    </lineage>
</organism>
<dbReference type="PANTHER" id="PTHR36205:SF2">
    <property type="entry name" value="MAJOR FACILITATOR SUPERFAMILY TRANSPORTER"/>
    <property type="match status" value="1"/>
</dbReference>
<keyword evidence="3" id="KW-1185">Reference proteome</keyword>